<dbReference type="PANTHER" id="PTHR12428">
    <property type="entry name" value="OXA1"/>
    <property type="match status" value="1"/>
</dbReference>
<gene>
    <name evidence="12" type="ORF">UU32_C0007G0005</name>
</gene>
<feature type="transmembrane region" description="Helical" evidence="10">
    <location>
        <begin position="96"/>
        <end position="117"/>
    </location>
</feature>
<organism evidence="12 13">
    <name type="scientific">Candidatus Woesebacteria bacterium GW2011_GWB1_41_10</name>
    <dbReference type="NCBI Taxonomy" id="1618577"/>
    <lineage>
        <taxon>Bacteria</taxon>
        <taxon>Candidatus Woeseibacteriota</taxon>
    </lineage>
</organism>
<dbReference type="Proteomes" id="UP000033858">
    <property type="component" value="Unassembled WGS sequence"/>
</dbReference>
<dbReference type="GO" id="GO:0032977">
    <property type="term" value="F:membrane insertase activity"/>
    <property type="evidence" value="ECO:0007669"/>
    <property type="project" value="InterPro"/>
</dbReference>
<dbReference type="CDD" id="cd20070">
    <property type="entry name" value="5TM_YidC_Alb3"/>
    <property type="match status" value="1"/>
</dbReference>
<feature type="domain" description="Membrane insertase YidC/Oxa/ALB C-terminal" evidence="11">
    <location>
        <begin position="28"/>
        <end position="250"/>
    </location>
</feature>
<evidence type="ECO:0000256" key="7">
    <source>
        <dbReference type="ARBA" id="ARBA00023136"/>
    </source>
</evidence>
<keyword evidence="8" id="KW-0143">Chaperone</keyword>
<evidence type="ECO:0000256" key="9">
    <source>
        <dbReference type="RuleBase" id="RU003945"/>
    </source>
</evidence>
<feature type="transmembrane region" description="Helical" evidence="10">
    <location>
        <begin position="217"/>
        <end position="240"/>
    </location>
</feature>
<keyword evidence="2" id="KW-0813">Transport</keyword>
<evidence type="ECO:0000259" key="11">
    <source>
        <dbReference type="Pfam" id="PF02096"/>
    </source>
</evidence>
<evidence type="ECO:0000256" key="4">
    <source>
        <dbReference type="ARBA" id="ARBA00022692"/>
    </source>
</evidence>
<dbReference type="PANTHER" id="PTHR12428:SF65">
    <property type="entry name" value="CYTOCHROME C OXIDASE ASSEMBLY PROTEIN COX18, MITOCHONDRIAL"/>
    <property type="match status" value="1"/>
</dbReference>
<evidence type="ECO:0000256" key="1">
    <source>
        <dbReference type="ARBA" id="ARBA00004651"/>
    </source>
</evidence>
<comment type="similarity">
    <text evidence="9">Belongs to the OXA1/ALB3/YidC family.</text>
</comment>
<dbReference type="NCBIfam" id="TIGR03592">
    <property type="entry name" value="yidC_oxa1_cterm"/>
    <property type="match status" value="1"/>
</dbReference>
<keyword evidence="6 10" id="KW-1133">Transmembrane helix</keyword>
<evidence type="ECO:0000256" key="5">
    <source>
        <dbReference type="ARBA" id="ARBA00022927"/>
    </source>
</evidence>
<evidence type="ECO:0000256" key="10">
    <source>
        <dbReference type="SAM" id="Phobius"/>
    </source>
</evidence>
<accession>A0A0G0UE42</accession>
<keyword evidence="7 10" id="KW-0472">Membrane</keyword>
<evidence type="ECO:0000256" key="2">
    <source>
        <dbReference type="ARBA" id="ARBA00022448"/>
    </source>
</evidence>
<dbReference type="InterPro" id="IPR028055">
    <property type="entry name" value="YidC/Oxa/ALB_C"/>
</dbReference>
<keyword evidence="3" id="KW-1003">Cell membrane</keyword>
<dbReference type="EMBL" id="LCAE01000007">
    <property type="protein sequence ID" value="KKR87173.1"/>
    <property type="molecule type" value="Genomic_DNA"/>
</dbReference>
<feature type="transmembrane region" description="Helical" evidence="10">
    <location>
        <begin position="163"/>
        <end position="183"/>
    </location>
</feature>
<dbReference type="GO" id="GO:0015031">
    <property type="term" value="P:protein transport"/>
    <property type="evidence" value="ECO:0007669"/>
    <property type="project" value="UniProtKB-KW"/>
</dbReference>
<dbReference type="AlphaFoldDB" id="A0A0G0UE42"/>
<evidence type="ECO:0000256" key="3">
    <source>
        <dbReference type="ARBA" id="ARBA00022475"/>
    </source>
</evidence>
<dbReference type="InterPro" id="IPR047196">
    <property type="entry name" value="YidC_ALB_C"/>
</dbReference>
<evidence type="ECO:0000256" key="8">
    <source>
        <dbReference type="ARBA" id="ARBA00023186"/>
    </source>
</evidence>
<dbReference type="GO" id="GO:0005886">
    <property type="term" value="C:plasma membrane"/>
    <property type="evidence" value="ECO:0007669"/>
    <property type="project" value="UniProtKB-SubCell"/>
</dbReference>
<evidence type="ECO:0000313" key="13">
    <source>
        <dbReference type="Proteomes" id="UP000033858"/>
    </source>
</evidence>
<proteinExistence type="inferred from homology"/>
<sequence length="269" mass="30207">MNIFTILLTQPLANGLILFYKILGGNLGLAITFFSVALIFLLRPLTKPSLESMKKMRELAPRIEKLKKKYGNDKLKFSQVQAELYKQEKINPMAGCLPQIVQLFVLYALFGVFTTALSPNGDTIQKLNNLLYEPLKISSETVLNTKFLYFDVTKPDVFHTPGIPFPIPGIILILAALSQFVSVKVTSPYIKQEEKIAKKTEGGSDDMQVAMQKSMTYTLPLMTIFFGMSFPSGLAIYWFIFSLVNAIQQVKTSGWGSLTPIINRYGRKN</sequence>
<evidence type="ECO:0000256" key="6">
    <source>
        <dbReference type="ARBA" id="ARBA00022989"/>
    </source>
</evidence>
<feature type="transmembrane region" description="Helical" evidence="10">
    <location>
        <begin position="25"/>
        <end position="46"/>
    </location>
</feature>
<reference evidence="12 13" key="1">
    <citation type="journal article" date="2015" name="Nature">
        <title>rRNA introns, odd ribosomes, and small enigmatic genomes across a large radiation of phyla.</title>
        <authorList>
            <person name="Brown C.T."/>
            <person name="Hug L.A."/>
            <person name="Thomas B.C."/>
            <person name="Sharon I."/>
            <person name="Castelle C.J."/>
            <person name="Singh A."/>
            <person name="Wilkins M.J."/>
            <person name="Williams K.H."/>
            <person name="Banfield J.F."/>
        </authorList>
    </citation>
    <scope>NUCLEOTIDE SEQUENCE [LARGE SCALE GENOMIC DNA]</scope>
</reference>
<dbReference type="InterPro" id="IPR001708">
    <property type="entry name" value="YidC/ALB3/OXA1/COX18"/>
</dbReference>
<keyword evidence="5" id="KW-0653">Protein transport</keyword>
<comment type="subcellular location">
    <subcellularLocation>
        <location evidence="1">Cell membrane</location>
        <topology evidence="1">Multi-pass membrane protein</topology>
    </subcellularLocation>
    <subcellularLocation>
        <location evidence="9">Membrane</location>
        <topology evidence="9">Multi-pass membrane protein</topology>
    </subcellularLocation>
</comment>
<dbReference type="Pfam" id="PF02096">
    <property type="entry name" value="60KD_IMP"/>
    <property type="match status" value="1"/>
</dbReference>
<dbReference type="GO" id="GO:0051205">
    <property type="term" value="P:protein insertion into membrane"/>
    <property type="evidence" value="ECO:0007669"/>
    <property type="project" value="UniProtKB-ARBA"/>
</dbReference>
<keyword evidence="4 9" id="KW-0812">Transmembrane</keyword>
<comment type="caution">
    <text evidence="12">The sequence shown here is derived from an EMBL/GenBank/DDBJ whole genome shotgun (WGS) entry which is preliminary data.</text>
</comment>
<name>A0A0G0UE42_9BACT</name>
<protein>
    <submittedName>
        <fullName evidence="12">Membrane protein insertase, YidC/Oxa1 family</fullName>
    </submittedName>
</protein>
<evidence type="ECO:0000313" key="12">
    <source>
        <dbReference type="EMBL" id="KKR87173.1"/>
    </source>
</evidence>